<dbReference type="AlphaFoldDB" id="A0A8S0SZB8"/>
<name>A0A8S0SZB8_OLEEU</name>
<dbReference type="OrthoDB" id="46159at2759"/>
<comment type="caution">
    <text evidence="1">The sequence shown here is derived from an EMBL/GenBank/DDBJ whole genome shotgun (WGS) entry which is preliminary data.</text>
</comment>
<dbReference type="EMBL" id="CACTIH010005582">
    <property type="protein sequence ID" value="CAA2998173.1"/>
    <property type="molecule type" value="Genomic_DNA"/>
</dbReference>
<sequence length="79" mass="9288">MSQVRSTARMCYRRFARTWPERSRRLVMLTPLILEKNVKWTATAISCIISVYTYHDSLAVLNSILGLFVEQNSLRRVLR</sequence>
<proteinExistence type="predicted"/>
<accession>A0A8S0SZB8</accession>
<evidence type="ECO:0000313" key="1">
    <source>
        <dbReference type="EMBL" id="CAA2998173.1"/>
    </source>
</evidence>
<dbReference type="Gramene" id="OE9A118837T1">
    <property type="protein sequence ID" value="OE9A118837C1"/>
    <property type="gene ID" value="OE9A118837"/>
</dbReference>
<gene>
    <name evidence="1" type="ORF">OLEA9_A118837</name>
</gene>
<organism evidence="1 2">
    <name type="scientific">Olea europaea subsp. europaea</name>
    <dbReference type="NCBI Taxonomy" id="158383"/>
    <lineage>
        <taxon>Eukaryota</taxon>
        <taxon>Viridiplantae</taxon>
        <taxon>Streptophyta</taxon>
        <taxon>Embryophyta</taxon>
        <taxon>Tracheophyta</taxon>
        <taxon>Spermatophyta</taxon>
        <taxon>Magnoliopsida</taxon>
        <taxon>eudicotyledons</taxon>
        <taxon>Gunneridae</taxon>
        <taxon>Pentapetalae</taxon>
        <taxon>asterids</taxon>
        <taxon>lamiids</taxon>
        <taxon>Lamiales</taxon>
        <taxon>Oleaceae</taxon>
        <taxon>Oleeae</taxon>
        <taxon>Olea</taxon>
    </lineage>
</organism>
<evidence type="ECO:0000313" key="2">
    <source>
        <dbReference type="Proteomes" id="UP000594638"/>
    </source>
</evidence>
<reference evidence="1 2" key="1">
    <citation type="submission" date="2019-12" db="EMBL/GenBank/DDBJ databases">
        <authorList>
            <person name="Alioto T."/>
            <person name="Alioto T."/>
            <person name="Gomez Garrido J."/>
        </authorList>
    </citation>
    <scope>NUCLEOTIDE SEQUENCE [LARGE SCALE GENOMIC DNA]</scope>
</reference>
<dbReference type="Proteomes" id="UP000594638">
    <property type="component" value="Unassembled WGS sequence"/>
</dbReference>
<keyword evidence="2" id="KW-1185">Reference proteome</keyword>
<protein>
    <submittedName>
        <fullName evidence="1">Uncharacterized protein</fullName>
    </submittedName>
</protein>